<keyword evidence="2" id="KW-1185">Reference proteome</keyword>
<protein>
    <submittedName>
        <fullName evidence="3">Disease resistance protein RGA4</fullName>
    </submittedName>
</protein>
<reference evidence="3" key="1">
    <citation type="submission" date="2025-08" db="UniProtKB">
        <authorList>
            <consortium name="RefSeq"/>
        </authorList>
    </citation>
    <scope>IDENTIFICATION</scope>
    <source>
        <tissue evidence="3">Leaf</tissue>
    </source>
</reference>
<evidence type="ECO:0000313" key="2">
    <source>
        <dbReference type="Proteomes" id="UP000504621"/>
    </source>
</evidence>
<proteinExistence type="predicted"/>
<dbReference type="OrthoDB" id="1162513at2759"/>
<dbReference type="InterPro" id="IPR032675">
    <property type="entry name" value="LRR_dom_sf"/>
</dbReference>
<name>A0A6J1B5A2_9ROSI</name>
<accession>A0A6J1B5A2</accession>
<evidence type="ECO:0000256" key="1">
    <source>
        <dbReference type="ARBA" id="ARBA00022821"/>
    </source>
</evidence>
<dbReference type="Gene3D" id="3.80.10.10">
    <property type="entry name" value="Ribonuclease Inhibitor"/>
    <property type="match status" value="3"/>
</dbReference>
<dbReference type="SUPFAM" id="SSF52058">
    <property type="entry name" value="L domain-like"/>
    <property type="match status" value="1"/>
</dbReference>
<organism evidence="2 3">
    <name type="scientific">Herrania umbratica</name>
    <dbReference type="NCBI Taxonomy" id="108875"/>
    <lineage>
        <taxon>Eukaryota</taxon>
        <taxon>Viridiplantae</taxon>
        <taxon>Streptophyta</taxon>
        <taxon>Embryophyta</taxon>
        <taxon>Tracheophyta</taxon>
        <taxon>Spermatophyta</taxon>
        <taxon>Magnoliopsida</taxon>
        <taxon>eudicotyledons</taxon>
        <taxon>Gunneridae</taxon>
        <taxon>Pentapetalae</taxon>
        <taxon>rosids</taxon>
        <taxon>malvids</taxon>
        <taxon>Malvales</taxon>
        <taxon>Malvaceae</taxon>
        <taxon>Byttnerioideae</taxon>
        <taxon>Herrania</taxon>
    </lineage>
</organism>
<dbReference type="PANTHER" id="PTHR36766">
    <property type="entry name" value="PLANT BROAD-SPECTRUM MILDEW RESISTANCE PROTEIN RPW8"/>
    <property type="match status" value="1"/>
</dbReference>
<sequence>MGSLTSLRRLDIRETSLEKMPQRLGRLSYLQMLSNFVAETEWSYNSNESRYETVETDVFDVLEARESLQKLTINYYGGKEFPLTFSQRSQHCRNGWYKACGAEFLGDANPSIKPFPLLEILKFENMKEWEEWSFENRVEAFPCLRQPSILRCPILKKFSYRFPSLEKLKVRKCEALESFTGLSQHENLESDEFPCLRSLTLVCCTKLIELPKFLLSLGGLKIDGCLELGAFPRLVNLQKLEFLDSNAKLVGSIVDFSSLTFRHKRLISFVKCLHECIIKQFVKLVDSKIAGCGDLEGLSNELVGLKPLASLQHLTICHCPKLVALLDEEIKLLPELQLLDLSYFDNLKKLPCELQKFNSFRDLRVDWCPKLESFPEQGLPGMLQLLVIRDCGALKTLPNMMLQNNKALEYLEIHKCSSLTSLLEQGDLPTTLKHVKIYYCKNLASLPDGIMCKDKLTLEYLEIDNCFPLSSFQE</sequence>
<evidence type="ECO:0000313" key="3">
    <source>
        <dbReference type="RefSeq" id="XP_021294562.1"/>
    </source>
</evidence>
<dbReference type="GeneID" id="110424327"/>
<dbReference type="PANTHER" id="PTHR36766:SF40">
    <property type="entry name" value="DISEASE RESISTANCE PROTEIN RGA3"/>
    <property type="match status" value="1"/>
</dbReference>
<dbReference type="GO" id="GO:0006952">
    <property type="term" value="P:defense response"/>
    <property type="evidence" value="ECO:0007669"/>
    <property type="project" value="UniProtKB-KW"/>
</dbReference>
<gene>
    <name evidence="3" type="primary">LOC110424327</name>
</gene>
<keyword evidence="1" id="KW-0611">Plant defense</keyword>
<dbReference type="Proteomes" id="UP000504621">
    <property type="component" value="Unplaced"/>
</dbReference>
<dbReference type="RefSeq" id="XP_021294562.1">
    <property type="nucleotide sequence ID" value="XM_021438887.1"/>
</dbReference>
<dbReference type="AlphaFoldDB" id="A0A6J1B5A2"/>